<dbReference type="Proteomes" id="UP001166291">
    <property type="component" value="Unassembled WGS sequence"/>
</dbReference>
<dbReference type="InterPro" id="IPR050155">
    <property type="entry name" value="HAD-like_hydrolase_sf"/>
</dbReference>
<keyword evidence="2" id="KW-0378">Hydrolase</keyword>
<accession>A0ABS6VPS8</accession>
<evidence type="ECO:0000313" key="3">
    <source>
        <dbReference type="Proteomes" id="UP001166291"/>
    </source>
</evidence>
<protein>
    <submittedName>
        <fullName evidence="2">HAD family hydrolase</fullName>
    </submittedName>
</protein>
<dbReference type="PANTHER" id="PTHR43434:SF1">
    <property type="entry name" value="PHOSPHOGLYCOLATE PHOSPHATASE"/>
    <property type="match status" value="1"/>
</dbReference>
<dbReference type="EMBL" id="JAHWDQ010000001">
    <property type="protein sequence ID" value="MBW2940317.1"/>
    <property type="molecule type" value="Genomic_DNA"/>
</dbReference>
<proteinExistence type="inferred from homology"/>
<gene>
    <name evidence="2" type="ORF">KXJ70_06005</name>
</gene>
<sequence length="196" mass="21303">MLKHISAVLFDLDGTLVDSGLNFQALRAKLGWPTNVDLLTYLANLPCPDERAAAEQVIHEFEMAGAASSVWMPGAKALLELLVERGLATGIVTRNTRAAFELCKNRLAIPALEVISREDAPAKPDPEGLLMLAARFSVSPANTIYVGDYLYDLQAAKAAGMRSCLYDPKRSATFSDQADMTIRHFDELSSLVLAGY</sequence>
<dbReference type="Pfam" id="PF00702">
    <property type="entry name" value="Hydrolase"/>
    <property type="match status" value="1"/>
</dbReference>
<reference evidence="2" key="1">
    <citation type="submission" date="2021-07" db="EMBL/GenBank/DDBJ databases">
        <title>Zhongshania sp. CAU 1632 isolated from seawater.</title>
        <authorList>
            <person name="Kim W."/>
        </authorList>
    </citation>
    <scope>NUCLEOTIDE SEQUENCE</scope>
    <source>
        <strain evidence="2">CAU 1632</strain>
    </source>
</reference>
<dbReference type="InterPro" id="IPR006439">
    <property type="entry name" value="HAD-SF_hydro_IA"/>
</dbReference>
<name>A0ABS6VPS8_9GAMM</name>
<keyword evidence="3" id="KW-1185">Reference proteome</keyword>
<dbReference type="SFLD" id="SFLDG01129">
    <property type="entry name" value="C1.5:_HAD__Beta-PGM__Phosphata"/>
    <property type="match status" value="1"/>
</dbReference>
<comment type="similarity">
    <text evidence="1">Belongs to the HAD-like hydrolase superfamily. CbbY/CbbZ/Gph/YieH family.</text>
</comment>
<dbReference type="NCBIfam" id="TIGR01509">
    <property type="entry name" value="HAD-SF-IA-v3"/>
    <property type="match status" value="1"/>
</dbReference>
<evidence type="ECO:0000313" key="2">
    <source>
        <dbReference type="EMBL" id="MBW2940317.1"/>
    </source>
</evidence>
<comment type="caution">
    <text evidence="2">The sequence shown here is derived from an EMBL/GenBank/DDBJ whole genome shotgun (WGS) entry which is preliminary data.</text>
</comment>
<dbReference type="RefSeq" id="WP_219042520.1">
    <property type="nucleotide sequence ID" value="NZ_JAHWDQ010000001.1"/>
</dbReference>
<dbReference type="GO" id="GO:0016787">
    <property type="term" value="F:hydrolase activity"/>
    <property type="evidence" value="ECO:0007669"/>
    <property type="project" value="UniProtKB-KW"/>
</dbReference>
<dbReference type="SFLD" id="SFLDS00003">
    <property type="entry name" value="Haloacid_Dehalogenase"/>
    <property type="match status" value="1"/>
</dbReference>
<dbReference type="PANTHER" id="PTHR43434">
    <property type="entry name" value="PHOSPHOGLYCOLATE PHOSPHATASE"/>
    <property type="match status" value="1"/>
</dbReference>
<dbReference type="NCBIfam" id="TIGR01549">
    <property type="entry name" value="HAD-SF-IA-v1"/>
    <property type="match status" value="1"/>
</dbReference>
<organism evidence="2 3">
    <name type="scientific">Zhongshania aquimaris</name>
    <dbReference type="NCBI Taxonomy" id="2857107"/>
    <lineage>
        <taxon>Bacteria</taxon>
        <taxon>Pseudomonadati</taxon>
        <taxon>Pseudomonadota</taxon>
        <taxon>Gammaproteobacteria</taxon>
        <taxon>Cellvibrionales</taxon>
        <taxon>Spongiibacteraceae</taxon>
        <taxon>Zhongshania</taxon>
    </lineage>
</organism>
<evidence type="ECO:0000256" key="1">
    <source>
        <dbReference type="ARBA" id="ARBA00006171"/>
    </source>
</evidence>